<dbReference type="EMBL" id="BTGU01000043">
    <property type="protein sequence ID" value="GMN52871.1"/>
    <property type="molecule type" value="Genomic_DNA"/>
</dbReference>
<evidence type="ECO:0000259" key="2">
    <source>
        <dbReference type="Pfam" id="PF23598"/>
    </source>
</evidence>
<dbReference type="PANTHER" id="PTHR15140">
    <property type="entry name" value="TUBULIN-SPECIFIC CHAPERONE E"/>
    <property type="match status" value="1"/>
</dbReference>
<dbReference type="Proteomes" id="UP001187192">
    <property type="component" value="Unassembled WGS sequence"/>
</dbReference>
<keyword evidence="4" id="KW-1185">Reference proteome</keyword>
<accession>A0AA88DE52</accession>
<evidence type="ECO:0000313" key="4">
    <source>
        <dbReference type="Proteomes" id="UP001187192"/>
    </source>
</evidence>
<proteinExistence type="predicted"/>
<reference evidence="3" key="1">
    <citation type="submission" date="2023-07" db="EMBL/GenBank/DDBJ databases">
        <title>draft genome sequence of fig (Ficus carica).</title>
        <authorList>
            <person name="Takahashi T."/>
            <person name="Nishimura K."/>
        </authorList>
    </citation>
    <scope>NUCLEOTIDE SEQUENCE</scope>
</reference>
<dbReference type="Gene3D" id="3.80.10.10">
    <property type="entry name" value="Ribonuclease Inhibitor"/>
    <property type="match status" value="1"/>
</dbReference>
<dbReference type="SUPFAM" id="SSF52058">
    <property type="entry name" value="L domain-like"/>
    <property type="match status" value="1"/>
</dbReference>
<sequence length="327" mass="37623">MGNLQNLQTLDLRGNILVVLPNTMSRLRNLKHLLFPNFYFFTSWGIGWSRVTFGNDALTKVETLKCIRAVDLIRYDAVIPLRNIRDLGIRGFTSAKEVCLVLQSLNSHSQLGHLRSLWMELEKGEFPKLELLSHCHVLTRLRLVGALSQENLSLLPERLSKLELRLCLLNQDKLSVMEKLPNLRILRINKDRVPQKWVFSVNGFPKLEILTLVELPRLEEWEVEEGAMRNLKRLEIRNIPRLRMIPEGLKYVTSLGELNICQMEWAFKNRVRVNEQGIVGEDFYKQTYSGKYTPQAYAVGGVVLTSFIKAVSNVELNPVGTLLRAIF</sequence>
<feature type="domain" description="Disease resistance R13L4/SHOC-2-like LRR" evidence="2">
    <location>
        <begin position="2"/>
        <end position="258"/>
    </location>
</feature>
<dbReference type="InterPro" id="IPR055414">
    <property type="entry name" value="LRR_R13L4/SHOC2-like"/>
</dbReference>
<keyword evidence="1" id="KW-0677">Repeat</keyword>
<dbReference type="InterPro" id="IPR032675">
    <property type="entry name" value="LRR_dom_sf"/>
</dbReference>
<dbReference type="PANTHER" id="PTHR15140:SF37">
    <property type="entry name" value="UBIQUITIN-LIKE DOMAIN-CONTAINING PROTEIN"/>
    <property type="match status" value="1"/>
</dbReference>
<organism evidence="3 4">
    <name type="scientific">Ficus carica</name>
    <name type="common">Common fig</name>
    <dbReference type="NCBI Taxonomy" id="3494"/>
    <lineage>
        <taxon>Eukaryota</taxon>
        <taxon>Viridiplantae</taxon>
        <taxon>Streptophyta</taxon>
        <taxon>Embryophyta</taxon>
        <taxon>Tracheophyta</taxon>
        <taxon>Spermatophyta</taxon>
        <taxon>Magnoliopsida</taxon>
        <taxon>eudicotyledons</taxon>
        <taxon>Gunneridae</taxon>
        <taxon>Pentapetalae</taxon>
        <taxon>rosids</taxon>
        <taxon>fabids</taxon>
        <taxon>Rosales</taxon>
        <taxon>Moraceae</taxon>
        <taxon>Ficeae</taxon>
        <taxon>Ficus</taxon>
    </lineage>
</organism>
<dbReference type="AlphaFoldDB" id="A0AA88DE52"/>
<comment type="caution">
    <text evidence="3">The sequence shown here is derived from an EMBL/GenBank/DDBJ whole genome shotgun (WGS) entry which is preliminary data.</text>
</comment>
<dbReference type="Pfam" id="PF23598">
    <property type="entry name" value="LRR_14"/>
    <property type="match status" value="1"/>
</dbReference>
<protein>
    <recommendedName>
        <fullName evidence="2">Disease resistance R13L4/SHOC-2-like LRR domain-containing protein</fullName>
    </recommendedName>
</protein>
<evidence type="ECO:0000313" key="3">
    <source>
        <dbReference type="EMBL" id="GMN52871.1"/>
    </source>
</evidence>
<evidence type="ECO:0000256" key="1">
    <source>
        <dbReference type="ARBA" id="ARBA00022737"/>
    </source>
</evidence>
<name>A0AA88DE52_FICCA</name>
<gene>
    <name evidence="3" type="ORF">TIFTF001_022014</name>
</gene>